<proteinExistence type="inferred from homology"/>
<keyword evidence="14" id="KW-0548">Nucleotidyltransferase</keyword>
<dbReference type="GO" id="GO:0061605">
    <property type="term" value="F:molybdopterin-synthase adenylyltransferase activity"/>
    <property type="evidence" value="ECO:0007669"/>
    <property type="project" value="UniProtKB-EC"/>
</dbReference>
<evidence type="ECO:0000313" key="14">
    <source>
        <dbReference type="EMBL" id="MXU64466.1"/>
    </source>
</evidence>
<dbReference type="GO" id="GO:0008146">
    <property type="term" value="F:sulfotransferase activity"/>
    <property type="evidence" value="ECO:0007669"/>
    <property type="project" value="TreeGrafter"/>
</dbReference>
<feature type="domain" description="THIF-type NAD/FAD binding fold" evidence="13">
    <location>
        <begin position="11"/>
        <end position="246"/>
    </location>
</feature>
<accession>A0A6B0TKS9</accession>
<evidence type="ECO:0000256" key="1">
    <source>
        <dbReference type="ARBA" id="ARBA00009919"/>
    </source>
</evidence>
<dbReference type="SUPFAM" id="SSF69572">
    <property type="entry name" value="Activating enzymes of the ubiquitin-like proteins"/>
    <property type="match status" value="1"/>
</dbReference>
<dbReference type="GO" id="GO:0005829">
    <property type="term" value="C:cytosol"/>
    <property type="evidence" value="ECO:0007669"/>
    <property type="project" value="TreeGrafter"/>
</dbReference>
<evidence type="ECO:0000256" key="12">
    <source>
        <dbReference type="ARBA" id="ARBA00078531"/>
    </source>
</evidence>
<comment type="catalytic activity">
    <reaction evidence="5">
        <text>[molybdopterin-synthase sulfur-carrier protein]-C-terminal Gly-Gly + ATP + H(+) = [molybdopterin-synthase sulfur-carrier protein]-C-terminal Gly-Gly-AMP + diphosphate</text>
        <dbReference type="Rhea" id="RHEA:43616"/>
        <dbReference type="Rhea" id="RHEA-COMP:12159"/>
        <dbReference type="Rhea" id="RHEA-COMP:12202"/>
        <dbReference type="ChEBI" id="CHEBI:15378"/>
        <dbReference type="ChEBI" id="CHEBI:30616"/>
        <dbReference type="ChEBI" id="CHEBI:33019"/>
        <dbReference type="ChEBI" id="CHEBI:90618"/>
        <dbReference type="ChEBI" id="CHEBI:90778"/>
        <dbReference type="EC" id="2.7.7.80"/>
    </reaction>
</comment>
<evidence type="ECO:0000256" key="11">
    <source>
        <dbReference type="ARBA" id="ARBA00075328"/>
    </source>
</evidence>
<dbReference type="RefSeq" id="WP_160851868.1">
    <property type="nucleotide sequence ID" value="NZ_WUWG01000001.1"/>
</dbReference>
<dbReference type="NCBIfam" id="NF004281">
    <property type="entry name" value="PRK05690.1"/>
    <property type="match status" value="1"/>
</dbReference>
<evidence type="ECO:0000256" key="5">
    <source>
        <dbReference type="ARBA" id="ARBA00052218"/>
    </source>
</evidence>
<evidence type="ECO:0000313" key="15">
    <source>
        <dbReference type="Proteomes" id="UP000436016"/>
    </source>
</evidence>
<gene>
    <name evidence="14" type="primary">moeB</name>
    <name evidence="14" type="ORF">GSH16_03325</name>
</gene>
<evidence type="ECO:0000256" key="7">
    <source>
        <dbReference type="ARBA" id="ARBA00063809"/>
    </source>
</evidence>
<dbReference type="Proteomes" id="UP000436016">
    <property type="component" value="Unassembled WGS sequence"/>
</dbReference>
<keyword evidence="2 14" id="KW-0808">Transferase</keyword>
<dbReference type="Gene3D" id="3.40.50.720">
    <property type="entry name" value="NAD(P)-binding Rossmann-like Domain"/>
    <property type="match status" value="1"/>
</dbReference>
<evidence type="ECO:0000256" key="9">
    <source>
        <dbReference type="ARBA" id="ARBA00073635"/>
    </source>
</evidence>
<dbReference type="PANTHER" id="PTHR10953">
    <property type="entry name" value="UBIQUITIN-ACTIVATING ENZYME E1"/>
    <property type="match status" value="1"/>
</dbReference>
<comment type="subunit">
    <text evidence="7">Homodimer. Forms a stable heterotetrameric complex of 2 MoeB and 2 MoaD during adenylation of MoaD.</text>
</comment>
<evidence type="ECO:0000256" key="8">
    <source>
        <dbReference type="ARBA" id="ARBA00066884"/>
    </source>
</evidence>
<evidence type="ECO:0000259" key="13">
    <source>
        <dbReference type="Pfam" id="PF00899"/>
    </source>
</evidence>
<evidence type="ECO:0000256" key="10">
    <source>
        <dbReference type="ARBA" id="ARBA00075110"/>
    </source>
</evidence>
<evidence type="ECO:0000256" key="2">
    <source>
        <dbReference type="ARBA" id="ARBA00022679"/>
    </source>
</evidence>
<reference evidence="14 15" key="1">
    <citation type="submission" date="2019-12" db="EMBL/GenBank/DDBJ databases">
        <title>Strain KN286 was isolated from seawater, which was collected from Caroline Seamount in the tropical western Pacific.</title>
        <authorList>
            <person name="Wang Q."/>
        </authorList>
    </citation>
    <scope>NUCLEOTIDE SEQUENCE [LARGE SCALE GENOMIC DNA]</scope>
    <source>
        <strain evidence="14 15">KN286</strain>
    </source>
</reference>
<keyword evidence="15" id="KW-1185">Reference proteome</keyword>
<dbReference type="Pfam" id="PF00899">
    <property type="entry name" value="ThiF"/>
    <property type="match status" value="1"/>
</dbReference>
<dbReference type="GO" id="GO:0004792">
    <property type="term" value="F:thiosulfate-cyanide sulfurtransferase activity"/>
    <property type="evidence" value="ECO:0007669"/>
    <property type="project" value="TreeGrafter"/>
</dbReference>
<dbReference type="InterPro" id="IPR000594">
    <property type="entry name" value="ThiF_NAD_FAD-bd"/>
</dbReference>
<dbReference type="GO" id="GO:0005524">
    <property type="term" value="F:ATP binding"/>
    <property type="evidence" value="ECO:0007669"/>
    <property type="project" value="UniProtKB-KW"/>
</dbReference>
<organism evidence="14 15">
    <name type="scientific">Oceanomicrobium pacificus</name>
    <dbReference type="NCBI Taxonomy" id="2692916"/>
    <lineage>
        <taxon>Bacteria</taxon>
        <taxon>Pseudomonadati</taxon>
        <taxon>Pseudomonadota</taxon>
        <taxon>Alphaproteobacteria</taxon>
        <taxon>Rhodobacterales</taxon>
        <taxon>Paracoccaceae</taxon>
        <taxon>Oceanomicrobium</taxon>
    </lineage>
</organism>
<dbReference type="InterPro" id="IPR045886">
    <property type="entry name" value="ThiF/MoeB/HesA"/>
</dbReference>
<comment type="caution">
    <text evidence="14">The sequence shown here is derived from an EMBL/GenBank/DDBJ whole genome shotgun (WGS) entry which is preliminary data.</text>
</comment>
<comment type="similarity">
    <text evidence="1">Belongs to the HesA/MoeB/ThiF family.</text>
</comment>
<evidence type="ECO:0000256" key="4">
    <source>
        <dbReference type="ARBA" id="ARBA00022840"/>
    </source>
</evidence>
<dbReference type="AlphaFoldDB" id="A0A6B0TKS9"/>
<comment type="function">
    <text evidence="6">Catalyzes the adenylation by ATP of the carboxyl group of the C-terminal glycine of sulfur carrier protein MoaD.</text>
</comment>
<dbReference type="GO" id="GO:0008641">
    <property type="term" value="F:ubiquitin-like modifier activating enzyme activity"/>
    <property type="evidence" value="ECO:0007669"/>
    <property type="project" value="InterPro"/>
</dbReference>
<name>A0A6B0TKS9_9RHOB</name>
<dbReference type="PANTHER" id="PTHR10953:SF102">
    <property type="entry name" value="ADENYLYLTRANSFERASE AND SULFURTRANSFERASE MOCS3"/>
    <property type="match status" value="1"/>
</dbReference>
<sequence length="249" mass="25683">MGFTPEELERYARHIVLREVGGTGQQRLRDAHVLVIGAGGLGAPALLYLAAAGLGRLTLVDDDTVSLSNLQRQVLFRTGDIGRPKVEAAAEALAALNPHLTLRAVPERFGAETGKALFAGVDLVIDGSDNFATRHAVNAAAVAAGVPLLSGAMSQWEAQLSLYDPARGAPCYACIFPDVPADGLVPSCAEAGIIGALPGVIGAMMALEAIKAISGAGEDLRGTLLLYDALGASMRRISVARRADCAVCG</sequence>
<protein>
    <recommendedName>
        <fullName evidence="9">Molybdopterin-synthase adenylyltransferase</fullName>
        <ecNumber evidence="8">2.7.7.80</ecNumber>
    </recommendedName>
    <alternativeName>
        <fullName evidence="12">MoaD protein adenylase</fullName>
    </alternativeName>
    <alternativeName>
        <fullName evidence="10">Molybdopterin-converting factor subunit 1 adenylase</fullName>
    </alternativeName>
    <alternativeName>
        <fullName evidence="11">Sulfur carrier protein MoaD adenylyltransferase</fullName>
    </alternativeName>
</protein>
<dbReference type="InterPro" id="IPR035985">
    <property type="entry name" value="Ubiquitin-activating_enz"/>
</dbReference>
<dbReference type="CDD" id="cd00757">
    <property type="entry name" value="ThiF_MoeB_HesA_family"/>
    <property type="match status" value="1"/>
</dbReference>
<keyword evidence="3" id="KW-0547">Nucleotide-binding</keyword>
<dbReference type="EMBL" id="WUWG01000001">
    <property type="protein sequence ID" value="MXU64466.1"/>
    <property type="molecule type" value="Genomic_DNA"/>
</dbReference>
<dbReference type="EC" id="2.7.7.80" evidence="8"/>
<dbReference type="FunFam" id="3.40.50.720:FF:000033">
    <property type="entry name" value="Adenylyltransferase and sulfurtransferase MOCS3"/>
    <property type="match status" value="1"/>
</dbReference>
<evidence type="ECO:0000256" key="6">
    <source>
        <dbReference type="ARBA" id="ARBA00055169"/>
    </source>
</evidence>
<keyword evidence="4" id="KW-0067">ATP-binding</keyword>
<evidence type="ECO:0000256" key="3">
    <source>
        <dbReference type="ARBA" id="ARBA00022741"/>
    </source>
</evidence>